<dbReference type="InterPro" id="IPR012341">
    <property type="entry name" value="6hp_glycosidase-like_sf"/>
</dbReference>
<dbReference type="SUPFAM" id="SSF48208">
    <property type="entry name" value="Six-hairpin glycosidases"/>
    <property type="match status" value="1"/>
</dbReference>
<evidence type="ECO:0000256" key="2">
    <source>
        <dbReference type="ARBA" id="ARBA00007072"/>
    </source>
</evidence>
<dbReference type="STRING" id="400727.A0A2T7PPJ2"/>
<sequence length="84" mass="9326">MALVAAKKGLNADQYRHWAMCQIHYILGDTGRSYVVGFGVNPPSRPHHRGGYVLDLLLSSQSLTYVEAPQSHLLVYTNILTVQS</sequence>
<feature type="active site" evidence="6">
    <location>
        <position position="47"/>
    </location>
</feature>
<protein>
    <recommendedName>
        <fullName evidence="7">Endoglucanase</fullName>
        <ecNumber evidence="7">3.2.1.4</ecNumber>
    </recommendedName>
</protein>
<dbReference type="InterPro" id="IPR018221">
    <property type="entry name" value="Glyco_hydro_9_His_AS"/>
</dbReference>
<dbReference type="Pfam" id="PF00759">
    <property type="entry name" value="Glyco_hydro_9"/>
    <property type="match status" value="1"/>
</dbReference>
<gene>
    <name evidence="9" type="ORF">C0Q70_02298</name>
</gene>
<keyword evidence="6 7" id="KW-0326">Glycosidase</keyword>
<evidence type="ECO:0000256" key="3">
    <source>
        <dbReference type="ARBA" id="ARBA00023001"/>
    </source>
</evidence>
<keyword evidence="5 6" id="KW-0624">Polysaccharide degradation</keyword>
<dbReference type="PROSITE" id="PS00592">
    <property type="entry name" value="GH9_2"/>
    <property type="match status" value="1"/>
</dbReference>
<dbReference type="GO" id="GO:0008810">
    <property type="term" value="F:cellulase activity"/>
    <property type="evidence" value="ECO:0007669"/>
    <property type="project" value="UniProtKB-EC"/>
</dbReference>
<dbReference type="InterPro" id="IPR008928">
    <property type="entry name" value="6-hairpin_glycosidase_sf"/>
</dbReference>
<evidence type="ECO:0000256" key="5">
    <source>
        <dbReference type="ARBA" id="ARBA00023326"/>
    </source>
</evidence>
<feature type="domain" description="Glycoside hydrolase family 9" evidence="8">
    <location>
        <begin position="2"/>
        <end position="50"/>
    </location>
</feature>
<proteinExistence type="inferred from homology"/>
<evidence type="ECO:0000256" key="4">
    <source>
        <dbReference type="ARBA" id="ARBA00023277"/>
    </source>
</evidence>
<evidence type="ECO:0000256" key="6">
    <source>
        <dbReference type="PROSITE-ProRule" id="PRU10059"/>
    </source>
</evidence>
<name>A0A2T7PPJ2_POMCA</name>
<reference evidence="9 10" key="1">
    <citation type="submission" date="2018-04" db="EMBL/GenBank/DDBJ databases">
        <title>The genome of golden apple snail Pomacea canaliculata provides insight into stress tolerance and invasive adaptation.</title>
        <authorList>
            <person name="Liu C."/>
            <person name="Liu B."/>
            <person name="Ren Y."/>
            <person name="Zhang Y."/>
            <person name="Wang H."/>
            <person name="Li S."/>
            <person name="Jiang F."/>
            <person name="Yin L."/>
            <person name="Zhang G."/>
            <person name="Qian W."/>
            <person name="Fan W."/>
        </authorList>
    </citation>
    <scope>NUCLEOTIDE SEQUENCE [LARGE SCALE GENOMIC DNA]</scope>
    <source>
        <strain evidence="9">SZHN2017</strain>
        <tissue evidence="9">Muscle</tissue>
    </source>
</reference>
<dbReference type="GO" id="GO:0030245">
    <property type="term" value="P:cellulose catabolic process"/>
    <property type="evidence" value="ECO:0007669"/>
    <property type="project" value="UniProtKB-KW"/>
</dbReference>
<evidence type="ECO:0000313" key="10">
    <source>
        <dbReference type="Proteomes" id="UP000245119"/>
    </source>
</evidence>
<keyword evidence="10" id="KW-1185">Reference proteome</keyword>
<comment type="catalytic activity">
    <reaction evidence="1 7">
        <text>Endohydrolysis of (1-&gt;4)-beta-D-glucosidic linkages in cellulose, lichenin and cereal beta-D-glucans.</text>
        <dbReference type="EC" id="3.2.1.4"/>
    </reaction>
</comment>
<evidence type="ECO:0000256" key="7">
    <source>
        <dbReference type="RuleBase" id="RU361166"/>
    </source>
</evidence>
<dbReference type="AlphaFoldDB" id="A0A2T7PPJ2"/>
<keyword evidence="6 7" id="KW-0378">Hydrolase</keyword>
<dbReference type="Proteomes" id="UP000245119">
    <property type="component" value="Linkage Group LG2"/>
</dbReference>
<organism evidence="9 10">
    <name type="scientific">Pomacea canaliculata</name>
    <name type="common">Golden apple snail</name>
    <dbReference type="NCBI Taxonomy" id="400727"/>
    <lineage>
        <taxon>Eukaryota</taxon>
        <taxon>Metazoa</taxon>
        <taxon>Spiralia</taxon>
        <taxon>Lophotrochozoa</taxon>
        <taxon>Mollusca</taxon>
        <taxon>Gastropoda</taxon>
        <taxon>Caenogastropoda</taxon>
        <taxon>Architaenioglossa</taxon>
        <taxon>Ampullarioidea</taxon>
        <taxon>Ampullariidae</taxon>
        <taxon>Pomacea</taxon>
    </lineage>
</organism>
<comment type="similarity">
    <text evidence="2 6 7">Belongs to the glycosyl hydrolase 9 (cellulase E) family.</text>
</comment>
<evidence type="ECO:0000256" key="1">
    <source>
        <dbReference type="ARBA" id="ARBA00000966"/>
    </source>
</evidence>
<evidence type="ECO:0000313" key="9">
    <source>
        <dbReference type="EMBL" id="PVD35338.1"/>
    </source>
</evidence>
<dbReference type="InterPro" id="IPR001701">
    <property type="entry name" value="Glyco_hydro_9"/>
</dbReference>
<keyword evidence="4 6" id="KW-0119">Carbohydrate metabolism</keyword>
<dbReference type="EMBL" id="PZQS01000002">
    <property type="protein sequence ID" value="PVD35338.1"/>
    <property type="molecule type" value="Genomic_DNA"/>
</dbReference>
<dbReference type="EC" id="3.2.1.4" evidence="7"/>
<accession>A0A2T7PPJ2</accession>
<comment type="caution">
    <text evidence="9">The sequence shown here is derived from an EMBL/GenBank/DDBJ whole genome shotgun (WGS) entry which is preliminary data.</text>
</comment>
<evidence type="ECO:0000259" key="8">
    <source>
        <dbReference type="Pfam" id="PF00759"/>
    </source>
</evidence>
<dbReference type="Gene3D" id="1.50.10.10">
    <property type="match status" value="1"/>
</dbReference>
<keyword evidence="3 7" id="KW-0136">Cellulose degradation</keyword>